<evidence type="ECO:0000256" key="3">
    <source>
        <dbReference type="ARBA" id="ARBA00034301"/>
    </source>
</evidence>
<dbReference type="PANTHER" id="PTHR11203">
    <property type="entry name" value="CLEAVAGE AND POLYADENYLATION SPECIFICITY FACTOR FAMILY MEMBER"/>
    <property type="match status" value="1"/>
</dbReference>
<evidence type="ECO:0000256" key="4">
    <source>
        <dbReference type="ARBA" id="ARBA00048505"/>
    </source>
</evidence>
<dbReference type="Proteomes" id="UP000092024">
    <property type="component" value="Unassembled WGS sequence"/>
</dbReference>
<dbReference type="Pfam" id="PF00753">
    <property type="entry name" value="Lactamase_B"/>
    <property type="match status" value="1"/>
</dbReference>
<evidence type="ECO:0000259" key="5">
    <source>
        <dbReference type="SMART" id="SM00849"/>
    </source>
</evidence>
<comment type="catalytic activity">
    <reaction evidence="4">
        <text>3',5'-cyclic UMP + H2O = UMP + H(+)</text>
        <dbReference type="Rhea" id="RHEA:70575"/>
        <dbReference type="ChEBI" id="CHEBI:15377"/>
        <dbReference type="ChEBI" id="CHEBI:15378"/>
        <dbReference type="ChEBI" id="CHEBI:57865"/>
        <dbReference type="ChEBI" id="CHEBI:184387"/>
    </reaction>
    <physiologicalReaction direction="left-to-right" evidence="4">
        <dbReference type="Rhea" id="RHEA:70576"/>
    </physiologicalReaction>
</comment>
<evidence type="ECO:0000313" key="8">
    <source>
        <dbReference type="Proteomes" id="UP000092024"/>
    </source>
</evidence>
<comment type="function">
    <text evidence="3">Counteracts the endogenous Pycsar antiviral defense system. Phosphodiesterase that enables metal-dependent hydrolysis of host cyclic nucleotide Pycsar defense signals such as cCMP and cUMP.</text>
</comment>
<dbReference type="PANTHER" id="PTHR11203:SF37">
    <property type="entry name" value="INTEGRATOR COMPLEX SUBUNIT 11"/>
    <property type="match status" value="1"/>
</dbReference>
<dbReference type="SMART" id="SM00849">
    <property type="entry name" value="Lactamase_B"/>
    <property type="match status" value="1"/>
</dbReference>
<keyword evidence="1" id="KW-0378">Hydrolase</keyword>
<dbReference type="STRING" id="1844972.A7K91_23170"/>
<feature type="domain" description="Metallo-beta-lactamase" evidence="5">
    <location>
        <begin position="13"/>
        <end position="205"/>
    </location>
</feature>
<comment type="catalytic activity">
    <reaction evidence="2">
        <text>3',5'-cyclic CMP + H2O = CMP + H(+)</text>
        <dbReference type="Rhea" id="RHEA:72675"/>
        <dbReference type="ChEBI" id="CHEBI:15377"/>
        <dbReference type="ChEBI" id="CHEBI:15378"/>
        <dbReference type="ChEBI" id="CHEBI:58003"/>
        <dbReference type="ChEBI" id="CHEBI:60377"/>
    </reaction>
    <physiologicalReaction direction="left-to-right" evidence="2">
        <dbReference type="Rhea" id="RHEA:72676"/>
    </physiologicalReaction>
</comment>
<dbReference type="GO" id="GO:0004521">
    <property type="term" value="F:RNA endonuclease activity"/>
    <property type="evidence" value="ECO:0007669"/>
    <property type="project" value="TreeGrafter"/>
</dbReference>
<evidence type="ECO:0000256" key="1">
    <source>
        <dbReference type="ARBA" id="ARBA00022801"/>
    </source>
</evidence>
<dbReference type="InterPro" id="IPR001279">
    <property type="entry name" value="Metallo-B-lactamas"/>
</dbReference>
<dbReference type="SUPFAM" id="SSF56281">
    <property type="entry name" value="Metallo-hydrolase/oxidoreductase"/>
    <property type="match status" value="1"/>
</dbReference>
<accession>A0A1A5YCN4</accession>
<name>A0A1A5YCN4_9BACL</name>
<dbReference type="InterPro" id="IPR036866">
    <property type="entry name" value="RibonucZ/Hydroxyglut_hydro"/>
</dbReference>
<keyword evidence="8" id="KW-1185">Reference proteome</keyword>
<dbReference type="Gene3D" id="3.40.50.10890">
    <property type="match status" value="1"/>
</dbReference>
<dbReference type="EMBL" id="LYPA01000075">
    <property type="protein sequence ID" value="OBR63155.1"/>
    <property type="molecule type" value="Genomic_DNA"/>
</dbReference>
<dbReference type="SMART" id="SM01027">
    <property type="entry name" value="Beta-Casp"/>
    <property type="match status" value="1"/>
</dbReference>
<evidence type="ECO:0000259" key="6">
    <source>
        <dbReference type="SMART" id="SM01027"/>
    </source>
</evidence>
<evidence type="ECO:0000313" key="7">
    <source>
        <dbReference type="EMBL" id="OBR63155.1"/>
    </source>
</evidence>
<evidence type="ECO:0008006" key="9">
    <source>
        <dbReference type="Google" id="ProtNLM"/>
    </source>
</evidence>
<comment type="caution">
    <text evidence="7">The sequence shown here is derived from an EMBL/GenBank/DDBJ whole genome shotgun (WGS) entry which is preliminary data.</text>
</comment>
<evidence type="ECO:0000256" key="2">
    <source>
        <dbReference type="ARBA" id="ARBA00034221"/>
    </source>
</evidence>
<feature type="domain" description="Beta-Casp" evidence="6">
    <location>
        <begin position="238"/>
        <end position="359"/>
    </location>
</feature>
<dbReference type="InterPro" id="IPR050698">
    <property type="entry name" value="MBL"/>
</dbReference>
<organism evidence="7 8">
    <name type="scientific">Paenibacillus oryzae</name>
    <dbReference type="NCBI Taxonomy" id="1844972"/>
    <lineage>
        <taxon>Bacteria</taxon>
        <taxon>Bacillati</taxon>
        <taxon>Bacillota</taxon>
        <taxon>Bacilli</taxon>
        <taxon>Bacillales</taxon>
        <taxon>Paenibacillaceae</taxon>
        <taxon>Paenibacillus</taxon>
    </lineage>
</organism>
<dbReference type="GO" id="GO:0016787">
    <property type="term" value="F:hydrolase activity"/>
    <property type="evidence" value="ECO:0007669"/>
    <property type="project" value="UniProtKB-KW"/>
</dbReference>
<reference evidence="7 8" key="1">
    <citation type="submission" date="2016-05" db="EMBL/GenBank/DDBJ databases">
        <title>Paenibacillus oryzae. sp. nov., isolated from the rice root.</title>
        <authorList>
            <person name="Zhang J."/>
            <person name="Zhang X."/>
        </authorList>
    </citation>
    <scope>NUCLEOTIDE SEQUENCE [LARGE SCALE GENOMIC DNA]</scope>
    <source>
        <strain evidence="7 8">1DrF-4</strain>
    </source>
</reference>
<proteinExistence type="predicted"/>
<dbReference type="Gene3D" id="3.60.15.10">
    <property type="entry name" value="Ribonuclease Z/Hydroxyacylglutathione hydrolase-like"/>
    <property type="match status" value="1"/>
</dbReference>
<dbReference type="InterPro" id="IPR022712">
    <property type="entry name" value="Beta_Casp"/>
</dbReference>
<sequence length="416" mass="46788">MKLDVWGGAGEHGRSCYRLQAGTISVLLDCGGKKENGGLYPRLFKDQIQGLNAVFLSHAHEDHMAALPLLLQYGYSGEVWLTKETYRQLPAYAKAWENYVYAQGGDLPYEMDSWEKLRYRYMDEETTEHQWLTVLPGLRFCWGPSGHMPGSVWLLLELEGELAFYSGDYSGESTLLQATLPKASLLAGREIQLAIIDAAYGDAPHSQEQNLLELIQKLEEVHRRGGHALLPVPVSGRGLDLMVELKERLPGIPLAAESSLVHQWESCLRPEFAHLWLRNNMERKLSEALSGIRVIDTPEERVGLVHQRSHIIFSPDGMMLAEPARTYGMLLQNDPRHGVIFTGHLSADAAVQAQRAYEIAYCRYKVHQGLPDVMAMLQRLKPRQALLVHSGAEATRRLEAQLERAGLFSPIARLPY</sequence>
<protein>
    <recommendedName>
        <fullName evidence="9">MBL fold metallo-hydrolase</fullName>
    </recommendedName>
</protein>
<gene>
    <name evidence="7" type="ORF">A7K91_23170</name>
</gene>
<dbReference type="AlphaFoldDB" id="A0A1A5YCN4"/>